<dbReference type="InterPro" id="IPR037401">
    <property type="entry name" value="SnoaL-like"/>
</dbReference>
<dbReference type="PANTHER" id="PTHR41252">
    <property type="entry name" value="BLR2505 PROTEIN"/>
    <property type="match status" value="1"/>
</dbReference>
<dbReference type="EMBL" id="UOEQ01000490">
    <property type="protein sequence ID" value="VAW23858.1"/>
    <property type="molecule type" value="Genomic_DNA"/>
</dbReference>
<proteinExistence type="predicted"/>
<dbReference type="Gene3D" id="3.10.450.50">
    <property type="match status" value="1"/>
</dbReference>
<feature type="domain" description="SnoaL-like" evidence="1">
    <location>
        <begin position="8"/>
        <end position="113"/>
    </location>
</feature>
<dbReference type="Pfam" id="PF12680">
    <property type="entry name" value="SnoaL_2"/>
    <property type="match status" value="1"/>
</dbReference>
<dbReference type="PANTHER" id="PTHR41252:SF1">
    <property type="entry name" value="BLR2505 PROTEIN"/>
    <property type="match status" value="1"/>
</dbReference>
<gene>
    <name evidence="2" type="ORF">MNBD_ALPHA11-1289</name>
</gene>
<protein>
    <recommendedName>
        <fullName evidence="1">SnoaL-like domain-containing protein</fullName>
    </recommendedName>
</protein>
<name>A0A3B0U0P0_9ZZZZ</name>
<accession>A0A3B0U0P0</accession>
<dbReference type="SUPFAM" id="SSF54427">
    <property type="entry name" value="NTF2-like"/>
    <property type="match status" value="1"/>
</dbReference>
<evidence type="ECO:0000259" key="1">
    <source>
        <dbReference type="Pfam" id="PF12680"/>
    </source>
</evidence>
<reference evidence="2" key="1">
    <citation type="submission" date="2018-06" db="EMBL/GenBank/DDBJ databases">
        <authorList>
            <person name="Zhirakovskaya E."/>
        </authorList>
    </citation>
    <scope>NUCLEOTIDE SEQUENCE</scope>
</reference>
<dbReference type="InterPro" id="IPR032710">
    <property type="entry name" value="NTF2-like_dom_sf"/>
</dbReference>
<organism evidence="2">
    <name type="scientific">hydrothermal vent metagenome</name>
    <dbReference type="NCBI Taxonomy" id="652676"/>
    <lineage>
        <taxon>unclassified sequences</taxon>
        <taxon>metagenomes</taxon>
        <taxon>ecological metagenomes</taxon>
    </lineage>
</organism>
<evidence type="ECO:0000313" key="2">
    <source>
        <dbReference type="EMBL" id="VAW23858.1"/>
    </source>
</evidence>
<sequence>MPSPTEVVQTMYAAYGAGNMDALKDTLSENIKWIYHGPDAIKHADTYSGKAGVMKFFDNVNEHVEYLDFQPNQFIAQGNMVIVLGNEKQKILKNGEILEQGWVQIYTVNSDLIDKMEEFSDTAHAEKVHIK</sequence>
<dbReference type="AlphaFoldDB" id="A0A3B0U0P0"/>